<reference evidence="14" key="1">
    <citation type="submission" date="2023-02" db="EMBL/GenBank/DDBJ databases">
        <title>Genome of Flavobacteriaceae gen. nov. sp. strain F89.</title>
        <authorList>
            <person name="Wang Y."/>
        </authorList>
    </citation>
    <scope>NUCLEOTIDE SEQUENCE</scope>
    <source>
        <strain evidence="14">F89</strain>
    </source>
</reference>
<evidence type="ECO:0000256" key="7">
    <source>
        <dbReference type="ARBA" id="ARBA00023125"/>
    </source>
</evidence>
<dbReference type="Pfam" id="PF12833">
    <property type="entry name" value="HTH_18"/>
    <property type="match status" value="1"/>
</dbReference>
<dbReference type="InterPro" id="IPR005467">
    <property type="entry name" value="His_kinase_dom"/>
</dbReference>
<feature type="domain" description="Response regulatory" evidence="13">
    <location>
        <begin position="1069"/>
        <end position="1184"/>
    </location>
</feature>
<dbReference type="InterPro" id="IPR003594">
    <property type="entry name" value="HATPase_dom"/>
</dbReference>
<dbReference type="RefSeq" id="WP_317903418.1">
    <property type="nucleotide sequence ID" value="NZ_JAIRBC010000028.1"/>
</dbReference>
<dbReference type="InterPro" id="IPR011006">
    <property type="entry name" value="CheY-like_superfamily"/>
</dbReference>
<keyword evidence="10" id="KW-0812">Transmembrane</keyword>
<keyword evidence="10" id="KW-1133">Transmembrane helix</keyword>
<protein>
    <recommendedName>
        <fullName evidence="2">histidine kinase</fullName>
        <ecNumber evidence="2">2.7.13.3</ecNumber>
    </recommendedName>
</protein>
<feature type="domain" description="HTH araC/xylS-type" evidence="11">
    <location>
        <begin position="1216"/>
        <end position="1315"/>
    </location>
</feature>
<evidence type="ECO:0000256" key="3">
    <source>
        <dbReference type="ARBA" id="ARBA00022553"/>
    </source>
</evidence>
<dbReference type="SUPFAM" id="SSF55874">
    <property type="entry name" value="ATPase domain of HSP90 chaperone/DNA topoisomerase II/histidine kinase"/>
    <property type="match status" value="1"/>
</dbReference>
<feature type="modified residue" description="4-aspartylphosphate" evidence="9">
    <location>
        <position position="1117"/>
    </location>
</feature>
<dbReference type="Gene3D" id="1.10.287.130">
    <property type="match status" value="1"/>
</dbReference>
<dbReference type="PROSITE" id="PS00041">
    <property type="entry name" value="HTH_ARAC_FAMILY_1"/>
    <property type="match status" value="1"/>
</dbReference>
<evidence type="ECO:0000259" key="11">
    <source>
        <dbReference type="PROSITE" id="PS01124"/>
    </source>
</evidence>
<dbReference type="EMBL" id="JAIRBC010000028">
    <property type="protein sequence ID" value="MCG2462278.1"/>
    <property type="molecule type" value="Genomic_DNA"/>
</dbReference>
<evidence type="ECO:0000313" key="15">
    <source>
        <dbReference type="Proteomes" id="UP001200642"/>
    </source>
</evidence>
<evidence type="ECO:0000256" key="8">
    <source>
        <dbReference type="ARBA" id="ARBA00023163"/>
    </source>
</evidence>
<evidence type="ECO:0000259" key="12">
    <source>
        <dbReference type="PROSITE" id="PS50109"/>
    </source>
</evidence>
<dbReference type="EC" id="2.7.13.3" evidence="2"/>
<keyword evidence="15" id="KW-1185">Reference proteome</keyword>
<dbReference type="PANTHER" id="PTHR43547:SF2">
    <property type="entry name" value="HYBRID SIGNAL TRANSDUCTION HISTIDINE KINASE C"/>
    <property type="match status" value="1"/>
</dbReference>
<evidence type="ECO:0000259" key="13">
    <source>
        <dbReference type="PROSITE" id="PS50110"/>
    </source>
</evidence>
<evidence type="ECO:0000256" key="1">
    <source>
        <dbReference type="ARBA" id="ARBA00000085"/>
    </source>
</evidence>
<dbReference type="PROSITE" id="PS50109">
    <property type="entry name" value="HIS_KIN"/>
    <property type="match status" value="1"/>
</dbReference>
<accession>A0AAE3EWQ0</accession>
<dbReference type="SUPFAM" id="SSF52172">
    <property type="entry name" value="CheY-like"/>
    <property type="match status" value="1"/>
</dbReference>
<dbReference type="PROSITE" id="PS50110">
    <property type="entry name" value="RESPONSE_REGULATORY"/>
    <property type="match status" value="1"/>
</dbReference>
<name>A0AAE3EWQ0_9FLAO</name>
<dbReference type="Gene3D" id="2.130.10.10">
    <property type="entry name" value="YVTN repeat-like/Quinoprotein amine dehydrogenase"/>
    <property type="match status" value="2"/>
</dbReference>
<dbReference type="FunFam" id="3.30.565.10:FF:000006">
    <property type="entry name" value="Sensor histidine kinase WalK"/>
    <property type="match status" value="1"/>
</dbReference>
<dbReference type="GO" id="GO:0000155">
    <property type="term" value="F:phosphorelay sensor kinase activity"/>
    <property type="evidence" value="ECO:0007669"/>
    <property type="project" value="InterPro"/>
</dbReference>
<comment type="catalytic activity">
    <reaction evidence="1">
        <text>ATP + protein L-histidine = ADP + protein N-phospho-L-histidine.</text>
        <dbReference type="EC" id="2.7.13.3"/>
    </reaction>
</comment>
<dbReference type="Gene3D" id="3.40.50.2300">
    <property type="match status" value="1"/>
</dbReference>
<dbReference type="InterPro" id="IPR036890">
    <property type="entry name" value="HATPase_C_sf"/>
</dbReference>
<dbReference type="SUPFAM" id="SSF47384">
    <property type="entry name" value="Homodimeric domain of signal transducing histidine kinase"/>
    <property type="match status" value="1"/>
</dbReference>
<keyword evidence="6" id="KW-0805">Transcription regulation</keyword>
<keyword evidence="10" id="KW-0472">Membrane</keyword>
<dbReference type="Pfam" id="PF07495">
    <property type="entry name" value="Y_Y_Y"/>
    <property type="match status" value="1"/>
</dbReference>
<dbReference type="InterPro" id="IPR009057">
    <property type="entry name" value="Homeodomain-like_sf"/>
</dbReference>
<dbReference type="PRINTS" id="PR00344">
    <property type="entry name" value="BCTRLSENSOR"/>
</dbReference>
<evidence type="ECO:0000256" key="9">
    <source>
        <dbReference type="PROSITE-ProRule" id="PRU00169"/>
    </source>
</evidence>
<dbReference type="Pfam" id="PF07494">
    <property type="entry name" value="Reg_prop"/>
    <property type="match status" value="3"/>
</dbReference>
<dbReference type="InterPro" id="IPR015943">
    <property type="entry name" value="WD40/YVTN_repeat-like_dom_sf"/>
</dbReference>
<dbReference type="InterPro" id="IPR036097">
    <property type="entry name" value="HisK_dim/P_sf"/>
</dbReference>
<dbReference type="SUPFAM" id="SSF46689">
    <property type="entry name" value="Homeodomain-like"/>
    <property type="match status" value="1"/>
</dbReference>
<dbReference type="SMART" id="SM00448">
    <property type="entry name" value="REC"/>
    <property type="match status" value="1"/>
</dbReference>
<evidence type="ECO:0000256" key="2">
    <source>
        <dbReference type="ARBA" id="ARBA00012438"/>
    </source>
</evidence>
<evidence type="ECO:0000313" key="14">
    <source>
        <dbReference type="EMBL" id="MCG2462278.1"/>
    </source>
</evidence>
<dbReference type="SMART" id="SM00388">
    <property type="entry name" value="HisKA"/>
    <property type="match status" value="1"/>
</dbReference>
<dbReference type="InterPro" id="IPR011110">
    <property type="entry name" value="Reg_prop"/>
</dbReference>
<proteinExistence type="predicted"/>
<dbReference type="SMART" id="SM00387">
    <property type="entry name" value="HATPase_c"/>
    <property type="match status" value="1"/>
</dbReference>
<evidence type="ECO:0000256" key="6">
    <source>
        <dbReference type="ARBA" id="ARBA00023015"/>
    </source>
</evidence>
<evidence type="ECO:0000256" key="5">
    <source>
        <dbReference type="ARBA" id="ARBA00022777"/>
    </source>
</evidence>
<dbReference type="Pfam" id="PF00072">
    <property type="entry name" value="Response_reg"/>
    <property type="match status" value="1"/>
</dbReference>
<dbReference type="PANTHER" id="PTHR43547">
    <property type="entry name" value="TWO-COMPONENT HISTIDINE KINASE"/>
    <property type="match status" value="1"/>
</dbReference>
<organism evidence="14 15">
    <name type="scientific">Cerina litoralis</name>
    <dbReference type="NCBI Taxonomy" id="2874477"/>
    <lineage>
        <taxon>Bacteria</taxon>
        <taxon>Pseudomonadati</taxon>
        <taxon>Bacteroidota</taxon>
        <taxon>Flavobacteriia</taxon>
        <taxon>Flavobacteriales</taxon>
        <taxon>Flavobacteriaceae</taxon>
        <taxon>Cerina</taxon>
    </lineage>
</organism>
<feature type="domain" description="Histidine kinase" evidence="12">
    <location>
        <begin position="805"/>
        <end position="1024"/>
    </location>
</feature>
<dbReference type="InterPro" id="IPR003661">
    <property type="entry name" value="HisK_dim/P_dom"/>
</dbReference>
<dbReference type="GO" id="GO:0003700">
    <property type="term" value="F:DNA-binding transcription factor activity"/>
    <property type="evidence" value="ECO:0007669"/>
    <property type="project" value="InterPro"/>
</dbReference>
<dbReference type="Gene3D" id="3.30.565.10">
    <property type="entry name" value="Histidine kinase-like ATPase, C-terminal domain"/>
    <property type="match status" value="1"/>
</dbReference>
<keyword evidence="3 9" id="KW-0597">Phosphoprotein</keyword>
<dbReference type="Pfam" id="PF00512">
    <property type="entry name" value="HisKA"/>
    <property type="match status" value="1"/>
</dbReference>
<dbReference type="PROSITE" id="PS01124">
    <property type="entry name" value="HTH_ARAC_FAMILY_2"/>
    <property type="match status" value="1"/>
</dbReference>
<evidence type="ECO:0000256" key="4">
    <source>
        <dbReference type="ARBA" id="ARBA00022679"/>
    </source>
</evidence>
<sequence>MSESQVAQDSLGYIWISSVDGLYKYDGYDFRFTAYTDIFGTDFNNSRKILFSNDKKGNLWLATYNGELAQLTLGGDHIFFKDTFSQSGHGFRVTSIKPNQEQVWFGSNTGTLYRYNYLTSSIDSIMTMPRLESHPQQITDIAFTGSKHIWLSTQNGLIYDYSLEENKLTELEVPLNNPIKGIVEIVSDERGHLWISTEFNGLFSYNLKDGSYKQYDQSLTSGKNSKHAQFICLFYDNTGKIWAGTDGYGLYRIDLETDSTIIYRQKGDNKFSISNNTIMFVGKDAHENLWAVTKNGHINILPADSNKIKYYSGSENGSPTPVLSILKTSEGSLWIGTDGNGINRIFPDKKSIQYNDSKTGANFFEGRFVQKLVEDSKGNIWIGTYQNGLFLFAPGKESFKRLPIRNASGQSSSDVRYLYRDSKNRIWATSSIGIHIFSENQEELATFEYGSHGLAAGVCQSLTETSDGEIWVGQDSGGLFRFLEDSTDFQKSTFKPYKYYEHQDEDLNNYDISSLLEDKKGNLWVLCMGGFLIRFSTQTHTFESYLYKDLIKDINISSILVDDSNNLWLSSDNGLHEYNSSTGSLKSYYRIDGLQGDYFKRRSAFKSRNGTFYFGGENGVSAFVPKTMKKTESTAKLYINDIEVLNKPASTIIPDQLTSGAENVKSLKLQSGQSSFSFRFSAIENVLNANYNYAYRLLGFSNEWVMTKTDRRASYTNIPHGDYTFEVKAGTKKGEWDIGVKQIHIIIKPYWWQSNLAFAIYTLFLSLLVLGIILWIRLRNRLHREEWQYGQEKELYALKMNFFAKMSHEIHTPLTLILAPIDDMLKRAVSHKNHLLKQRLNLIKNNAERLRRISNELMTVRNRELGKLRIYASRHDIVGDLKKIASSFVEQARFKEINFIQEYTSNEIHLWYDREKMEHVFYNLLSNAFKFTARNGEIVLKVNEFNDLGLVAITISDTGLGISQDELDSVFELFYQSETGKQAKGLGIGLALSKEMIDLHHGNIIVSSKLGIGTKFTVELSMRDDVFTDDEKMDVTEFGLLPSTPGGNFFHHENDLVEKNTISIEREHVVLVVEDNVDMQIFLKDLLHGKFEVLIAENGKEGIASAKKNNPAVIISDVMMPIMDGVEMSRTLQKSKQTSHIPIILLTAKKATNSKLVGLQSGAIAYIQKPFDPQELLLQVHNIISRSEKIIFKTKTELFSVPKSNIVKSKDHIFMENLVNELNGRVEDSQFKLEDLANTLNMSYSVIYRKCQELTGKTLVEFFRSLKVKRAALFILENGYSISEAAFMVGYKDSRYFTKCFKEEFGKPPTALKREIKEIGLENLIKKYKIQTA</sequence>
<dbReference type="GO" id="GO:0043565">
    <property type="term" value="F:sequence-specific DNA binding"/>
    <property type="evidence" value="ECO:0007669"/>
    <property type="project" value="InterPro"/>
</dbReference>
<dbReference type="Gene3D" id="2.60.40.10">
    <property type="entry name" value="Immunoglobulins"/>
    <property type="match status" value="1"/>
</dbReference>
<feature type="transmembrane region" description="Helical" evidence="10">
    <location>
        <begin position="750"/>
        <end position="776"/>
    </location>
</feature>
<keyword evidence="7" id="KW-0238">DNA-binding</keyword>
<dbReference type="CDD" id="cd00082">
    <property type="entry name" value="HisKA"/>
    <property type="match status" value="1"/>
</dbReference>
<evidence type="ECO:0000256" key="10">
    <source>
        <dbReference type="SAM" id="Phobius"/>
    </source>
</evidence>
<comment type="caution">
    <text evidence="14">The sequence shown here is derived from an EMBL/GenBank/DDBJ whole genome shotgun (WGS) entry which is preliminary data.</text>
</comment>
<dbReference type="InterPro" id="IPR001789">
    <property type="entry name" value="Sig_transdc_resp-reg_receiver"/>
</dbReference>
<dbReference type="Gene3D" id="1.10.10.60">
    <property type="entry name" value="Homeodomain-like"/>
    <property type="match status" value="1"/>
</dbReference>
<dbReference type="Proteomes" id="UP001200642">
    <property type="component" value="Unassembled WGS sequence"/>
</dbReference>
<dbReference type="SUPFAM" id="SSF63829">
    <property type="entry name" value="Calcium-dependent phosphotriesterase"/>
    <property type="match status" value="2"/>
</dbReference>
<dbReference type="InterPro" id="IPR018062">
    <property type="entry name" value="HTH_AraC-typ_CS"/>
</dbReference>
<dbReference type="InterPro" id="IPR018060">
    <property type="entry name" value="HTH_AraC"/>
</dbReference>
<dbReference type="InterPro" id="IPR013783">
    <property type="entry name" value="Ig-like_fold"/>
</dbReference>
<keyword evidence="8" id="KW-0804">Transcription</keyword>
<dbReference type="InterPro" id="IPR004358">
    <property type="entry name" value="Sig_transdc_His_kin-like_C"/>
</dbReference>
<dbReference type="SUPFAM" id="SSF101898">
    <property type="entry name" value="NHL repeat"/>
    <property type="match status" value="1"/>
</dbReference>
<gene>
    <name evidence="14" type="ORF">K8352_16070</name>
</gene>
<dbReference type="InterPro" id="IPR011123">
    <property type="entry name" value="Y_Y_Y"/>
</dbReference>
<dbReference type="SMART" id="SM00342">
    <property type="entry name" value="HTH_ARAC"/>
    <property type="match status" value="1"/>
</dbReference>
<keyword evidence="5" id="KW-0418">Kinase</keyword>
<dbReference type="Pfam" id="PF02518">
    <property type="entry name" value="HATPase_c"/>
    <property type="match status" value="1"/>
</dbReference>
<keyword evidence="4" id="KW-0808">Transferase</keyword>